<dbReference type="EMBL" id="UNOZ01000029">
    <property type="protein sequence ID" value="SYX91573.1"/>
    <property type="molecule type" value="Genomic_DNA"/>
</dbReference>
<reference evidence="8" key="1">
    <citation type="submission" date="2018-08" db="EMBL/GenBank/DDBJ databases">
        <authorList>
            <person name="Blom J."/>
        </authorList>
    </citation>
    <scope>NUCLEOTIDE SEQUENCE [LARGE SCALE GENOMIC DNA]</scope>
    <source>
        <strain evidence="8">CCOS 865</strain>
    </source>
</reference>
<evidence type="ECO:0000259" key="6">
    <source>
        <dbReference type="Pfam" id="PF08281"/>
    </source>
</evidence>
<dbReference type="PANTHER" id="PTHR43133">
    <property type="entry name" value="RNA POLYMERASE ECF-TYPE SIGMA FACTO"/>
    <property type="match status" value="1"/>
</dbReference>
<comment type="similarity">
    <text evidence="1">Belongs to the sigma-70 factor family. ECF subfamily.</text>
</comment>
<sequence>MPSLDNSLDNPALIESLYLKHNAWLRGWLYNRLNNSADAADLAQDTFMRVMQRRMSGPLTQPRAYLRTIARGLVIDLWRHRDIERAWLDAVAELPEEHTLSPETSLLALEALMTIDRMLDALRPLVRQAFLLAQLEGLKCPAIAERLGISVATVERYIVQAMRHCYSATFEAQAL</sequence>
<keyword evidence="4" id="KW-0804">Transcription</keyword>
<protein>
    <submittedName>
        <fullName evidence="7">Putative RNA polymerase sigma factor FecI</fullName>
    </submittedName>
</protein>
<dbReference type="InterPro" id="IPR013324">
    <property type="entry name" value="RNA_pol_sigma_r3/r4-like"/>
</dbReference>
<dbReference type="Pfam" id="PF08281">
    <property type="entry name" value="Sigma70_r4_2"/>
    <property type="match status" value="1"/>
</dbReference>
<dbReference type="AlphaFoldDB" id="A0A383RXU7"/>
<dbReference type="GO" id="GO:0003677">
    <property type="term" value="F:DNA binding"/>
    <property type="evidence" value="ECO:0007669"/>
    <property type="project" value="InterPro"/>
</dbReference>
<dbReference type="InterPro" id="IPR007627">
    <property type="entry name" value="RNA_pol_sigma70_r2"/>
</dbReference>
<evidence type="ECO:0000313" key="8">
    <source>
        <dbReference type="Proteomes" id="UP000263595"/>
    </source>
</evidence>
<dbReference type="InterPro" id="IPR036388">
    <property type="entry name" value="WH-like_DNA-bd_sf"/>
</dbReference>
<accession>A0A383RXU7</accession>
<dbReference type="InterPro" id="IPR013325">
    <property type="entry name" value="RNA_pol_sigma_r2"/>
</dbReference>
<dbReference type="Proteomes" id="UP000263595">
    <property type="component" value="Unassembled WGS sequence"/>
</dbReference>
<feature type="domain" description="RNA polymerase sigma-70 region 2" evidence="5">
    <location>
        <begin position="17"/>
        <end position="81"/>
    </location>
</feature>
<proteinExistence type="inferred from homology"/>
<keyword evidence="2" id="KW-0805">Transcription regulation</keyword>
<gene>
    <name evidence="7" type="primary">fecI</name>
    <name evidence="7" type="ORF">CCOS865_03847</name>
</gene>
<dbReference type="GO" id="GO:0006352">
    <property type="term" value="P:DNA-templated transcription initiation"/>
    <property type="evidence" value="ECO:0007669"/>
    <property type="project" value="InterPro"/>
</dbReference>
<dbReference type="InterPro" id="IPR039425">
    <property type="entry name" value="RNA_pol_sigma-70-like"/>
</dbReference>
<keyword evidence="8" id="KW-1185">Reference proteome</keyword>
<dbReference type="SUPFAM" id="SSF88659">
    <property type="entry name" value="Sigma3 and sigma4 domains of RNA polymerase sigma factors"/>
    <property type="match status" value="1"/>
</dbReference>
<evidence type="ECO:0000313" key="7">
    <source>
        <dbReference type="EMBL" id="SYX91573.1"/>
    </source>
</evidence>
<name>A0A383RXU7_9PSED</name>
<dbReference type="Gene3D" id="1.10.10.10">
    <property type="entry name" value="Winged helix-like DNA-binding domain superfamily/Winged helix DNA-binding domain"/>
    <property type="match status" value="1"/>
</dbReference>
<evidence type="ECO:0000256" key="2">
    <source>
        <dbReference type="ARBA" id="ARBA00023015"/>
    </source>
</evidence>
<dbReference type="RefSeq" id="WP_119143854.1">
    <property type="nucleotide sequence ID" value="NZ_CBCSFL010000001.1"/>
</dbReference>
<feature type="domain" description="RNA polymerase sigma factor 70 region 4 type 2" evidence="6">
    <location>
        <begin position="113"/>
        <end position="165"/>
    </location>
</feature>
<dbReference type="OrthoDB" id="9797134at2"/>
<dbReference type="InterPro" id="IPR014284">
    <property type="entry name" value="RNA_pol_sigma-70_dom"/>
</dbReference>
<dbReference type="NCBIfam" id="TIGR02937">
    <property type="entry name" value="sigma70-ECF"/>
    <property type="match status" value="1"/>
</dbReference>
<dbReference type="Gene3D" id="1.10.1740.10">
    <property type="match status" value="1"/>
</dbReference>
<dbReference type="SUPFAM" id="SSF88946">
    <property type="entry name" value="Sigma2 domain of RNA polymerase sigma factors"/>
    <property type="match status" value="1"/>
</dbReference>
<dbReference type="GO" id="GO:0016987">
    <property type="term" value="F:sigma factor activity"/>
    <property type="evidence" value="ECO:0007669"/>
    <property type="project" value="UniProtKB-KW"/>
</dbReference>
<evidence type="ECO:0000256" key="4">
    <source>
        <dbReference type="ARBA" id="ARBA00023163"/>
    </source>
</evidence>
<dbReference type="Pfam" id="PF04542">
    <property type="entry name" value="Sigma70_r2"/>
    <property type="match status" value="1"/>
</dbReference>
<dbReference type="PANTHER" id="PTHR43133:SF63">
    <property type="entry name" value="RNA POLYMERASE SIGMA FACTOR FECI-RELATED"/>
    <property type="match status" value="1"/>
</dbReference>
<organism evidence="7 8">
    <name type="scientific">Pseudomonas reidholzensis</name>
    <dbReference type="NCBI Taxonomy" id="1785162"/>
    <lineage>
        <taxon>Bacteria</taxon>
        <taxon>Pseudomonadati</taxon>
        <taxon>Pseudomonadota</taxon>
        <taxon>Gammaproteobacteria</taxon>
        <taxon>Pseudomonadales</taxon>
        <taxon>Pseudomonadaceae</taxon>
        <taxon>Pseudomonas</taxon>
    </lineage>
</organism>
<dbReference type="InterPro" id="IPR013249">
    <property type="entry name" value="RNA_pol_sigma70_r4_t2"/>
</dbReference>
<evidence type="ECO:0000259" key="5">
    <source>
        <dbReference type="Pfam" id="PF04542"/>
    </source>
</evidence>
<keyword evidence="3" id="KW-0731">Sigma factor</keyword>
<evidence type="ECO:0000256" key="1">
    <source>
        <dbReference type="ARBA" id="ARBA00010641"/>
    </source>
</evidence>
<evidence type="ECO:0000256" key="3">
    <source>
        <dbReference type="ARBA" id="ARBA00023082"/>
    </source>
</evidence>